<accession>A0A3D9RZJ3</accession>
<dbReference type="GO" id="GO:0016887">
    <property type="term" value="F:ATP hydrolysis activity"/>
    <property type="evidence" value="ECO:0007669"/>
    <property type="project" value="InterPro"/>
</dbReference>
<dbReference type="FunFam" id="3.40.50.300:FF:000032">
    <property type="entry name" value="Export ABC transporter ATP-binding protein"/>
    <property type="match status" value="1"/>
</dbReference>
<evidence type="ECO:0000256" key="3">
    <source>
        <dbReference type="ARBA" id="ARBA00022840"/>
    </source>
</evidence>
<keyword evidence="2" id="KW-0547">Nucleotide-binding</keyword>
<dbReference type="Proteomes" id="UP000256429">
    <property type="component" value="Unassembled WGS sequence"/>
</dbReference>
<dbReference type="EMBL" id="QTTQ01000009">
    <property type="protein sequence ID" value="REE83291.1"/>
    <property type="molecule type" value="Genomic_DNA"/>
</dbReference>
<comment type="caution">
    <text evidence="6">The sequence shown here is derived from an EMBL/GenBank/DDBJ whole genome shotgun (WGS) entry which is preliminary data.</text>
</comment>
<dbReference type="InterPro" id="IPR027417">
    <property type="entry name" value="P-loop_NTPase"/>
</dbReference>
<keyword evidence="1" id="KW-0813">Transport</keyword>
<dbReference type="AlphaFoldDB" id="A0A3D9RZJ3"/>
<keyword evidence="7" id="KW-1185">Reference proteome</keyword>
<organism evidence="6 7">
    <name type="scientific">Lutibacter oceani</name>
    <dbReference type="NCBI Taxonomy" id="1853311"/>
    <lineage>
        <taxon>Bacteria</taxon>
        <taxon>Pseudomonadati</taxon>
        <taxon>Bacteroidota</taxon>
        <taxon>Flavobacteriia</taxon>
        <taxon>Flavobacteriales</taxon>
        <taxon>Flavobacteriaceae</taxon>
        <taxon>Lutibacter</taxon>
    </lineage>
</organism>
<comment type="similarity">
    <text evidence="4">Belongs to the ABC transporter superfamily. Macrolide exporter (TC 3.A.1.122) family.</text>
</comment>
<dbReference type="PROSITE" id="PS00211">
    <property type="entry name" value="ABC_TRANSPORTER_1"/>
    <property type="match status" value="1"/>
</dbReference>
<dbReference type="InterPro" id="IPR017871">
    <property type="entry name" value="ABC_transporter-like_CS"/>
</dbReference>
<evidence type="ECO:0000256" key="1">
    <source>
        <dbReference type="ARBA" id="ARBA00022448"/>
    </source>
</evidence>
<proteinExistence type="inferred from homology"/>
<dbReference type="CDD" id="cd03255">
    <property type="entry name" value="ABC_MJ0796_LolCDE_FtsE"/>
    <property type="match status" value="1"/>
</dbReference>
<dbReference type="SUPFAM" id="SSF52540">
    <property type="entry name" value="P-loop containing nucleoside triphosphate hydrolases"/>
    <property type="match status" value="1"/>
</dbReference>
<dbReference type="Pfam" id="PF00005">
    <property type="entry name" value="ABC_tran"/>
    <property type="match status" value="1"/>
</dbReference>
<name>A0A3D9RZJ3_9FLAO</name>
<dbReference type="RefSeq" id="WP_115877964.1">
    <property type="nucleotide sequence ID" value="NZ_QTTQ01000009.1"/>
</dbReference>
<dbReference type="GO" id="GO:0098796">
    <property type="term" value="C:membrane protein complex"/>
    <property type="evidence" value="ECO:0007669"/>
    <property type="project" value="UniProtKB-ARBA"/>
</dbReference>
<evidence type="ECO:0000256" key="4">
    <source>
        <dbReference type="ARBA" id="ARBA00038388"/>
    </source>
</evidence>
<evidence type="ECO:0000313" key="7">
    <source>
        <dbReference type="Proteomes" id="UP000256429"/>
    </source>
</evidence>
<dbReference type="GO" id="GO:0005886">
    <property type="term" value="C:plasma membrane"/>
    <property type="evidence" value="ECO:0007669"/>
    <property type="project" value="TreeGrafter"/>
</dbReference>
<dbReference type="PANTHER" id="PTHR24220:SF86">
    <property type="entry name" value="ABC TRANSPORTER ABCH.1"/>
    <property type="match status" value="1"/>
</dbReference>
<evidence type="ECO:0000256" key="2">
    <source>
        <dbReference type="ARBA" id="ARBA00022741"/>
    </source>
</evidence>
<dbReference type="GO" id="GO:0022857">
    <property type="term" value="F:transmembrane transporter activity"/>
    <property type="evidence" value="ECO:0007669"/>
    <property type="project" value="TreeGrafter"/>
</dbReference>
<dbReference type="InterPro" id="IPR003593">
    <property type="entry name" value="AAA+_ATPase"/>
</dbReference>
<dbReference type="Gene3D" id="3.40.50.300">
    <property type="entry name" value="P-loop containing nucleotide triphosphate hydrolases"/>
    <property type="match status" value="1"/>
</dbReference>
<sequence>MAKTIIDAHNVSKTFNPKTVPVHAVQNVHLHIEEGEFIALVGPSGSGKSTLLNMMGGLDEPTAGTVFIDGVEITKLSENKLIDFRLHNIGFVFQSFNLIPVLTAKENVGFVLQLQHMSKKEREKRVLNLLKEVGLEDKINSKPGELSGGQQQRVAVARALASKPKIILADEPTANLDSKAAANLLDIMAKLNKEEKITFLFSTHDQRVIKKARRVITLVDGKIDSDVEQSPT</sequence>
<dbReference type="InterPro" id="IPR015854">
    <property type="entry name" value="ABC_transpr_LolD-like"/>
</dbReference>
<dbReference type="InterPro" id="IPR003439">
    <property type="entry name" value="ABC_transporter-like_ATP-bd"/>
</dbReference>
<dbReference type="OrthoDB" id="9802264at2"/>
<dbReference type="PANTHER" id="PTHR24220">
    <property type="entry name" value="IMPORT ATP-BINDING PROTEIN"/>
    <property type="match status" value="1"/>
</dbReference>
<evidence type="ECO:0000313" key="6">
    <source>
        <dbReference type="EMBL" id="REE83291.1"/>
    </source>
</evidence>
<gene>
    <name evidence="6" type="ORF">BX611_0579</name>
</gene>
<keyword evidence="3 6" id="KW-0067">ATP-binding</keyword>
<dbReference type="InterPro" id="IPR017911">
    <property type="entry name" value="MacB-like_ATP-bd"/>
</dbReference>
<reference evidence="6 7" key="1">
    <citation type="submission" date="2018-08" db="EMBL/GenBank/DDBJ databases">
        <title>Genomic Encyclopedia of Type Strains, Phase III (KMG-III): the genomes of soil and plant-associated and newly described type strains.</title>
        <authorList>
            <person name="Whitman W."/>
        </authorList>
    </citation>
    <scope>NUCLEOTIDE SEQUENCE [LARGE SCALE GENOMIC DNA]</scope>
    <source>
        <strain evidence="6 7">325-5</strain>
    </source>
</reference>
<dbReference type="PROSITE" id="PS50893">
    <property type="entry name" value="ABC_TRANSPORTER_2"/>
    <property type="match status" value="1"/>
</dbReference>
<dbReference type="SMART" id="SM00382">
    <property type="entry name" value="AAA"/>
    <property type="match status" value="1"/>
</dbReference>
<evidence type="ECO:0000259" key="5">
    <source>
        <dbReference type="PROSITE" id="PS50893"/>
    </source>
</evidence>
<dbReference type="GO" id="GO:0005524">
    <property type="term" value="F:ATP binding"/>
    <property type="evidence" value="ECO:0007669"/>
    <property type="project" value="UniProtKB-KW"/>
</dbReference>
<feature type="domain" description="ABC transporter" evidence="5">
    <location>
        <begin position="6"/>
        <end position="232"/>
    </location>
</feature>
<protein>
    <submittedName>
        <fullName evidence="6">Putative ABC transport system ATP-binding protein</fullName>
    </submittedName>
</protein>